<reference evidence="11 12" key="1">
    <citation type="submission" date="2016-11" db="EMBL/GenBank/DDBJ databases">
        <authorList>
            <person name="Jaros S."/>
            <person name="Januszkiewicz K."/>
            <person name="Wedrychowicz H."/>
        </authorList>
    </citation>
    <scope>NUCLEOTIDE SEQUENCE [LARGE SCALE GENOMIC DNA]</scope>
    <source>
        <strain evidence="11 12">DSM 8605</strain>
    </source>
</reference>
<evidence type="ECO:0000256" key="9">
    <source>
        <dbReference type="PROSITE-ProRule" id="PRU01373"/>
    </source>
</evidence>
<dbReference type="Pfam" id="PF01471">
    <property type="entry name" value="PG_binding_1"/>
    <property type="match status" value="1"/>
</dbReference>
<dbReference type="GO" id="GO:0071972">
    <property type="term" value="F:peptidoglycan L,D-transpeptidase activity"/>
    <property type="evidence" value="ECO:0007669"/>
    <property type="project" value="TreeGrafter"/>
</dbReference>
<organism evidence="11 12">
    <name type="scientific">Clostridium grantii DSM 8605</name>
    <dbReference type="NCBI Taxonomy" id="1121316"/>
    <lineage>
        <taxon>Bacteria</taxon>
        <taxon>Bacillati</taxon>
        <taxon>Bacillota</taxon>
        <taxon>Clostridia</taxon>
        <taxon>Eubacteriales</taxon>
        <taxon>Clostridiaceae</taxon>
        <taxon>Clostridium</taxon>
    </lineage>
</organism>
<dbReference type="InterPro" id="IPR036366">
    <property type="entry name" value="PGBDSf"/>
</dbReference>
<keyword evidence="5" id="KW-0378">Hydrolase</keyword>
<proteinExistence type="inferred from homology"/>
<dbReference type="Pfam" id="PF03734">
    <property type="entry name" value="YkuD"/>
    <property type="match status" value="1"/>
</dbReference>
<evidence type="ECO:0000256" key="7">
    <source>
        <dbReference type="ARBA" id="ARBA00022984"/>
    </source>
</evidence>
<dbReference type="Gene3D" id="1.10.101.10">
    <property type="entry name" value="PGBD-like superfamily/PGBD"/>
    <property type="match status" value="1"/>
</dbReference>
<evidence type="ECO:0000256" key="3">
    <source>
        <dbReference type="ARBA" id="ARBA00022676"/>
    </source>
</evidence>
<sequence>MMWNKKAYKLLISSFLFMVVIINNFLIIDSLALSSNTNFHSTEVDSFISNNINKLNLNVEITADYNPDKPTIIICDICECIMYVFQENNVIAKYPISGGKPSTPSPLGTWTIISKDTWGEGFGGRWMGFNVPWGKYGIHGTIFPNSVGWNSSHGCIRMYNNDVAELYKITKHGTKVIIWGGPYGNFGSYFRTLKPGMRGSDIFELQEILKSKGYYKANADGIYGDYFKNVVHKFQKDNNMTITDTLGWNFYSKLGVDLIE</sequence>
<protein>
    <submittedName>
        <fullName evidence="11">Putative peptidoglycan binding domain-containing protein</fullName>
    </submittedName>
</protein>
<comment type="pathway">
    <text evidence="1 9">Cell wall biogenesis; peptidoglycan biosynthesis.</text>
</comment>
<evidence type="ECO:0000256" key="8">
    <source>
        <dbReference type="ARBA" id="ARBA00023316"/>
    </source>
</evidence>
<name>A0A1M5RES2_9CLOT</name>
<dbReference type="EMBL" id="FQXM01000003">
    <property type="protein sequence ID" value="SHH24862.1"/>
    <property type="molecule type" value="Genomic_DNA"/>
</dbReference>
<evidence type="ECO:0000313" key="12">
    <source>
        <dbReference type="Proteomes" id="UP000184447"/>
    </source>
</evidence>
<evidence type="ECO:0000256" key="4">
    <source>
        <dbReference type="ARBA" id="ARBA00022679"/>
    </source>
</evidence>
<dbReference type="GO" id="GO:0071555">
    <property type="term" value="P:cell wall organization"/>
    <property type="evidence" value="ECO:0007669"/>
    <property type="project" value="UniProtKB-UniRule"/>
</dbReference>
<dbReference type="Proteomes" id="UP000184447">
    <property type="component" value="Unassembled WGS sequence"/>
</dbReference>
<dbReference type="RefSeq" id="WP_242950618.1">
    <property type="nucleotide sequence ID" value="NZ_FQXM01000003.1"/>
</dbReference>
<evidence type="ECO:0000313" key="11">
    <source>
        <dbReference type="EMBL" id="SHH24862.1"/>
    </source>
</evidence>
<keyword evidence="3" id="KW-0328">Glycosyltransferase</keyword>
<keyword evidence="4" id="KW-0808">Transferase</keyword>
<dbReference type="AlphaFoldDB" id="A0A1M5RES2"/>
<dbReference type="SUPFAM" id="SSF141523">
    <property type="entry name" value="L,D-transpeptidase catalytic domain-like"/>
    <property type="match status" value="1"/>
</dbReference>
<dbReference type="PROSITE" id="PS52029">
    <property type="entry name" value="LD_TPASE"/>
    <property type="match status" value="1"/>
</dbReference>
<dbReference type="UniPathway" id="UPA00219"/>
<dbReference type="InterPro" id="IPR002477">
    <property type="entry name" value="Peptidoglycan-bd-like"/>
</dbReference>
<dbReference type="SUPFAM" id="SSF47090">
    <property type="entry name" value="PGBD-like"/>
    <property type="match status" value="1"/>
</dbReference>
<accession>A0A1M5RES2</accession>
<evidence type="ECO:0000256" key="1">
    <source>
        <dbReference type="ARBA" id="ARBA00004752"/>
    </source>
</evidence>
<dbReference type="Gene3D" id="2.40.440.10">
    <property type="entry name" value="L,D-transpeptidase catalytic domain-like"/>
    <property type="match status" value="1"/>
</dbReference>
<evidence type="ECO:0000256" key="6">
    <source>
        <dbReference type="ARBA" id="ARBA00022960"/>
    </source>
</evidence>
<keyword evidence="12" id="KW-1185">Reference proteome</keyword>
<dbReference type="CDD" id="cd16913">
    <property type="entry name" value="YkuD_like"/>
    <property type="match status" value="1"/>
</dbReference>
<dbReference type="GO" id="GO:0008360">
    <property type="term" value="P:regulation of cell shape"/>
    <property type="evidence" value="ECO:0007669"/>
    <property type="project" value="UniProtKB-UniRule"/>
</dbReference>
<gene>
    <name evidence="11" type="ORF">SAMN02745207_00495</name>
</gene>
<keyword evidence="7 9" id="KW-0573">Peptidoglycan synthesis</keyword>
<feature type="active site" description="Nucleophile" evidence="9">
    <location>
        <position position="155"/>
    </location>
</feature>
<dbReference type="InterPro" id="IPR050979">
    <property type="entry name" value="LD-transpeptidase"/>
</dbReference>
<keyword evidence="6 9" id="KW-0133">Cell shape</keyword>
<feature type="domain" description="L,D-TPase catalytic" evidence="10">
    <location>
        <begin position="71"/>
        <end position="179"/>
    </location>
</feature>
<comment type="similarity">
    <text evidence="2">Belongs to the YkuD family.</text>
</comment>
<dbReference type="GO" id="GO:0018104">
    <property type="term" value="P:peptidoglycan-protein cross-linking"/>
    <property type="evidence" value="ECO:0007669"/>
    <property type="project" value="TreeGrafter"/>
</dbReference>
<dbReference type="InterPro" id="IPR005490">
    <property type="entry name" value="LD_TPept_cat_dom"/>
</dbReference>
<feature type="active site" description="Proton donor/acceptor" evidence="9">
    <location>
        <position position="139"/>
    </location>
</feature>
<dbReference type="InterPro" id="IPR038063">
    <property type="entry name" value="Transpep_catalytic_dom"/>
</dbReference>
<dbReference type="STRING" id="1121316.SAMN02745207_00495"/>
<dbReference type="GO" id="GO:0016757">
    <property type="term" value="F:glycosyltransferase activity"/>
    <property type="evidence" value="ECO:0007669"/>
    <property type="project" value="UniProtKB-KW"/>
</dbReference>
<evidence type="ECO:0000256" key="2">
    <source>
        <dbReference type="ARBA" id="ARBA00005992"/>
    </source>
</evidence>
<dbReference type="PANTHER" id="PTHR30582:SF24">
    <property type="entry name" value="L,D-TRANSPEPTIDASE ERFK_SRFK-RELATED"/>
    <property type="match status" value="1"/>
</dbReference>
<evidence type="ECO:0000256" key="5">
    <source>
        <dbReference type="ARBA" id="ARBA00022801"/>
    </source>
</evidence>
<keyword evidence="8 9" id="KW-0961">Cell wall biogenesis/degradation</keyword>
<dbReference type="PANTHER" id="PTHR30582">
    <property type="entry name" value="L,D-TRANSPEPTIDASE"/>
    <property type="match status" value="1"/>
</dbReference>
<dbReference type="GO" id="GO:0005576">
    <property type="term" value="C:extracellular region"/>
    <property type="evidence" value="ECO:0007669"/>
    <property type="project" value="TreeGrafter"/>
</dbReference>
<dbReference type="InterPro" id="IPR036365">
    <property type="entry name" value="PGBD-like_sf"/>
</dbReference>
<evidence type="ECO:0000259" key="10">
    <source>
        <dbReference type="PROSITE" id="PS52029"/>
    </source>
</evidence>